<evidence type="ECO:0000256" key="1">
    <source>
        <dbReference type="SAM" id="Phobius"/>
    </source>
</evidence>
<gene>
    <name evidence="2" type="ORF">GlitD10_1906</name>
</gene>
<proteinExistence type="predicted"/>
<keyword evidence="1" id="KW-0472">Membrane</keyword>
<sequence length="89" mass="10164">MRTDFEFRNGALLGPVVFRPTFNQFEPISATQAWSLFFTASQEDNVLGYNREIGRFLNGTILAVILFGGAWTLLFKNSYLVWQLLQQLG</sequence>
<dbReference type="KEGG" id="glt:GlitD10_1906"/>
<reference evidence="2 3" key="1">
    <citation type="submission" date="2016-10" db="EMBL/GenBank/DDBJ databases">
        <title>Description of Gloeomargarita lithophora gen. nov., sp. nov., a thylakoid-bearing basal-branching cyanobacterium with intracellular carbonates, and proposal for Gloeomargaritales ord. nov.</title>
        <authorList>
            <person name="Moreira D."/>
            <person name="Tavera R."/>
            <person name="Benzerara K."/>
            <person name="Skouri-Panet F."/>
            <person name="Couradeau E."/>
            <person name="Gerard E."/>
            <person name="Loussert C."/>
            <person name="Novelo E."/>
            <person name="Zivanovic Y."/>
            <person name="Lopez-Garcia P."/>
        </authorList>
    </citation>
    <scope>NUCLEOTIDE SEQUENCE [LARGE SCALE GENOMIC DNA]</scope>
    <source>
        <strain evidence="2 3">D10</strain>
    </source>
</reference>
<feature type="transmembrane region" description="Helical" evidence="1">
    <location>
        <begin position="56"/>
        <end position="75"/>
    </location>
</feature>
<evidence type="ECO:0000313" key="3">
    <source>
        <dbReference type="Proteomes" id="UP000180235"/>
    </source>
</evidence>
<protein>
    <submittedName>
        <fullName evidence="2">Uncharacterized protein</fullName>
    </submittedName>
</protein>
<accession>A0A1J0AE89</accession>
<organism evidence="2 3">
    <name type="scientific">Gloeomargarita lithophora Alchichica-D10</name>
    <dbReference type="NCBI Taxonomy" id="1188229"/>
    <lineage>
        <taxon>Bacteria</taxon>
        <taxon>Bacillati</taxon>
        <taxon>Cyanobacteriota</taxon>
        <taxon>Cyanophyceae</taxon>
        <taxon>Gloeomargaritales</taxon>
        <taxon>Gloeomargaritaceae</taxon>
        <taxon>Gloeomargarita</taxon>
    </lineage>
</organism>
<keyword evidence="1" id="KW-0812">Transmembrane</keyword>
<dbReference type="OrthoDB" id="515244at2"/>
<evidence type="ECO:0000313" key="2">
    <source>
        <dbReference type="EMBL" id="APB34232.1"/>
    </source>
</evidence>
<dbReference type="STRING" id="1188229.GlitD10_1906"/>
<name>A0A1J0AE89_9CYAN</name>
<keyword evidence="3" id="KW-1185">Reference proteome</keyword>
<dbReference type="RefSeq" id="WP_071454706.1">
    <property type="nucleotide sequence ID" value="NZ_CP017675.1"/>
</dbReference>
<dbReference type="Proteomes" id="UP000180235">
    <property type="component" value="Chromosome"/>
</dbReference>
<dbReference type="AlphaFoldDB" id="A0A1J0AE89"/>
<dbReference type="EMBL" id="CP017675">
    <property type="protein sequence ID" value="APB34232.1"/>
    <property type="molecule type" value="Genomic_DNA"/>
</dbReference>
<keyword evidence="1" id="KW-1133">Transmembrane helix</keyword>